<dbReference type="InterPro" id="IPR009218">
    <property type="entry name" value="HD_phosphohydro"/>
</dbReference>
<evidence type="ECO:0000313" key="2">
    <source>
        <dbReference type="Proteomes" id="UP000467305"/>
    </source>
</evidence>
<evidence type="ECO:0008006" key="3">
    <source>
        <dbReference type="Google" id="ProtNLM"/>
    </source>
</evidence>
<dbReference type="Gene3D" id="1.10.472.50">
    <property type="entry name" value="HD-domain/PDEase-like"/>
    <property type="match status" value="1"/>
</dbReference>
<dbReference type="PANTHER" id="PTHR21174">
    <property type="match status" value="1"/>
</dbReference>
<dbReference type="AlphaFoldDB" id="A0A7J5AP61"/>
<protein>
    <recommendedName>
        <fullName evidence="3">Metal-dependent HD superfamily phosphohydrolase</fullName>
    </recommendedName>
</protein>
<dbReference type="RefSeq" id="WP_150898625.1">
    <property type="nucleotide sequence ID" value="NZ_WAAU01000008.1"/>
</dbReference>
<keyword evidence="2" id="KW-1185">Reference proteome</keyword>
<dbReference type="PANTHER" id="PTHR21174:SF0">
    <property type="entry name" value="HD PHOSPHOHYDROLASE FAMILY PROTEIN-RELATED"/>
    <property type="match status" value="1"/>
</dbReference>
<dbReference type="PIRSF" id="PIRSF035170">
    <property type="entry name" value="HD_phosphohydro"/>
    <property type="match status" value="1"/>
</dbReference>
<dbReference type="SUPFAM" id="SSF109604">
    <property type="entry name" value="HD-domain/PDEase-like"/>
    <property type="match status" value="1"/>
</dbReference>
<dbReference type="EMBL" id="WAAU01000008">
    <property type="protein sequence ID" value="KAB1159406.1"/>
    <property type="molecule type" value="Genomic_DNA"/>
</dbReference>
<reference evidence="1 2" key="1">
    <citation type="submission" date="2019-09" db="EMBL/GenBank/DDBJ databases">
        <authorList>
            <person name="Cao W.R."/>
        </authorList>
    </citation>
    <scope>NUCLEOTIDE SEQUENCE [LARGE SCALE GENOMIC DNA]</scope>
    <source>
        <strain evidence="2">a4</strain>
    </source>
</reference>
<accession>A0A7J5AP61</accession>
<sequence>MNLEQRFSELISKYTNDVTIKELLWKEIVTNYSEKHRAYHNLTHLKEIFNYADTYKNQIEHIDIVSFSVFYHDIIYNIWKKDNEEKSALYALDCLSKIDLSSNNLDAIHKQIIATKTHEANDSDTKWLIDFDLGILGTSSDIYSKYTKLIREEYKSVPNFLYKKGRKKVLQHFINKPFIYATATFRDLYEEQARTNLKNELKSI</sequence>
<dbReference type="OrthoDB" id="9808993at2"/>
<organism evidence="1 2">
    <name type="scientific">Tenacibaculum aiptasiae</name>
    <dbReference type="NCBI Taxonomy" id="426481"/>
    <lineage>
        <taxon>Bacteria</taxon>
        <taxon>Pseudomonadati</taxon>
        <taxon>Bacteroidota</taxon>
        <taxon>Flavobacteriia</taxon>
        <taxon>Flavobacteriales</taxon>
        <taxon>Flavobacteriaceae</taxon>
        <taxon>Tenacibaculum</taxon>
    </lineage>
</organism>
<comment type="caution">
    <text evidence="1">The sequence shown here is derived from an EMBL/GenBank/DDBJ whole genome shotgun (WGS) entry which is preliminary data.</text>
</comment>
<dbReference type="Proteomes" id="UP000467305">
    <property type="component" value="Unassembled WGS sequence"/>
</dbReference>
<name>A0A7J5AP61_9FLAO</name>
<gene>
    <name evidence="1" type="ORF">F7018_03580</name>
</gene>
<evidence type="ECO:0000313" key="1">
    <source>
        <dbReference type="EMBL" id="KAB1159406.1"/>
    </source>
</evidence>
<proteinExistence type="predicted"/>